<sequence length="169" mass="17521">GNGGGEGAGGGGATGGSASGKIAFLMPDRASTRYEQQDSPLFKAKVQELCPDCEVLYQNADGDANKQQQQANAMITQGVKVMVLDPVDSTAAATLVSTAKGQGIKVITYDRPVPDAQADFYVSFDNKKIGSLIAEDLVKHLDSKGDTDGGVLMVNGSPTDRAAQLIKEG</sequence>
<evidence type="ECO:0000313" key="5">
    <source>
        <dbReference type="Proteomes" id="UP000523795"/>
    </source>
</evidence>
<name>A0ABX1JPT0_9MICC</name>
<gene>
    <name evidence="4" type="ORF">HER39_11940</name>
</gene>
<comment type="caution">
    <text evidence="4">The sequence shown here is derived from an EMBL/GenBank/DDBJ whole genome shotgun (WGS) entry which is preliminary data.</text>
</comment>
<feature type="non-terminal residue" evidence="4">
    <location>
        <position position="1"/>
    </location>
</feature>
<evidence type="ECO:0000313" key="4">
    <source>
        <dbReference type="EMBL" id="NKX51263.1"/>
    </source>
</evidence>
<organism evidence="4 5">
    <name type="scientific">Arthrobacter deserti</name>
    <dbReference type="NCBI Taxonomy" id="1742687"/>
    <lineage>
        <taxon>Bacteria</taxon>
        <taxon>Bacillati</taxon>
        <taxon>Actinomycetota</taxon>
        <taxon>Actinomycetes</taxon>
        <taxon>Micrococcales</taxon>
        <taxon>Micrococcaceae</taxon>
        <taxon>Arthrobacter</taxon>
    </lineage>
</organism>
<protein>
    <submittedName>
        <fullName evidence="4">Substrate-binding domain-containing protein</fullName>
    </submittedName>
</protein>
<dbReference type="Pfam" id="PF13407">
    <property type="entry name" value="Peripla_BP_4"/>
    <property type="match status" value="1"/>
</dbReference>
<dbReference type="PANTHER" id="PTHR30036:SF1">
    <property type="entry name" value="D-XYLOSE-BINDING PERIPLASMIC PROTEIN"/>
    <property type="match status" value="1"/>
</dbReference>
<reference evidence="4 5" key="1">
    <citation type="submission" date="2020-04" db="EMBL/GenBank/DDBJ databases">
        <authorList>
            <person name="Liu S."/>
        </authorList>
    </citation>
    <scope>NUCLEOTIDE SEQUENCE [LARGE SCALE GENOMIC DNA]</scope>
    <source>
        <strain evidence="4 5">CGMCC 1.15091</strain>
    </source>
</reference>
<feature type="domain" description="Periplasmic binding protein" evidence="3">
    <location>
        <begin position="22"/>
        <end position="169"/>
    </location>
</feature>
<keyword evidence="5" id="KW-1185">Reference proteome</keyword>
<feature type="non-terminal residue" evidence="4">
    <location>
        <position position="169"/>
    </location>
</feature>
<accession>A0ABX1JPT0</accession>
<dbReference type="PANTHER" id="PTHR30036">
    <property type="entry name" value="D-XYLOSE-BINDING PERIPLASMIC PROTEIN"/>
    <property type="match status" value="1"/>
</dbReference>
<dbReference type="EMBL" id="JAAZSR010000198">
    <property type="protein sequence ID" value="NKX51263.1"/>
    <property type="molecule type" value="Genomic_DNA"/>
</dbReference>
<evidence type="ECO:0000259" key="3">
    <source>
        <dbReference type="Pfam" id="PF13407"/>
    </source>
</evidence>
<keyword evidence="2" id="KW-0732">Signal</keyword>
<proteinExistence type="predicted"/>
<dbReference type="InterPro" id="IPR028082">
    <property type="entry name" value="Peripla_BP_I"/>
</dbReference>
<dbReference type="Proteomes" id="UP000523795">
    <property type="component" value="Unassembled WGS sequence"/>
</dbReference>
<comment type="subcellular location">
    <subcellularLocation>
        <location evidence="1">Cell envelope</location>
    </subcellularLocation>
</comment>
<evidence type="ECO:0000256" key="1">
    <source>
        <dbReference type="ARBA" id="ARBA00004196"/>
    </source>
</evidence>
<dbReference type="Gene3D" id="3.40.50.2300">
    <property type="match status" value="2"/>
</dbReference>
<dbReference type="SUPFAM" id="SSF53822">
    <property type="entry name" value="Periplasmic binding protein-like I"/>
    <property type="match status" value="1"/>
</dbReference>
<dbReference type="InterPro" id="IPR050555">
    <property type="entry name" value="Bact_Solute-Bind_Prot2"/>
</dbReference>
<dbReference type="InterPro" id="IPR025997">
    <property type="entry name" value="SBP_2_dom"/>
</dbReference>
<evidence type="ECO:0000256" key="2">
    <source>
        <dbReference type="ARBA" id="ARBA00022729"/>
    </source>
</evidence>